<organism evidence="1">
    <name type="scientific">Proteinivorax tanatarense</name>
    <dbReference type="NCBI Taxonomy" id="1260629"/>
    <lineage>
        <taxon>Bacteria</taxon>
        <taxon>Bacillati</taxon>
        <taxon>Bacillota</taxon>
        <taxon>Clostridia</taxon>
        <taxon>Eubacteriales</taxon>
        <taxon>Proteinivoracaceae</taxon>
        <taxon>Proteinivorax</taxon>
    </lineage>
</organism>
<dbReference type="AlphaFoldDB" id="A0AAU7VKG0"/>
<proteinExistence type="predicted"/>
<reference evidence="1" key="2">
    <citation type="submission" date="2024-06" db="EMBL/GenBank/DDBJ databases">
        <authorList>
            <person name="Petrova K.O."/>
            <person name="Toshchakov S.V."/>
            <person name="Boltjanskaja Y.V."/>
            <person name="Kevbrin V."/>
        </authorList>
    </citation>
    <scope>NUCLEOTIDE SEQUENCE</scope>
    <source>
        <strain evidence="1">Z-910T</strain>
    </source>
</reference>
<evidence type="ECO:0000313" key="1">
    <source>
        <dbReference type="EMBL" id="XBX74467.1"/>
    </source>
</evidence>
<dbReference type="RefSeq" id="WP_350343219.1">
    <property type="nucleotide sequence ID" value="NZ_CP158367.1"/>
</dbReference>
<dbReference type="EMBL" id="CP158367">
    <property type="protein sequence ID" value="XBX74467.1"/>
    <property type="molecule type" value="Genomic_DNA"/>
</dbReference>
<gene>
    <name evidence="1" type="ORF">PRVXT_002509</name>
</gene>
<name>A0AAU7VKG0_9FIRM</name>
<reference evidence="1" key="1">
    <citation type="journal article" date="2013" name="Extremophiles">
        <title>Proteinivorax tanatarense gen. nov., sp. nov., an anaerobic, haloalkaliphilic, proteolytic bacterium isolated from a decaying algal bloom, and proposal of Proteinivoraceae fam. nov.</title>
        <authorList>
            <person name="Kevbrin V."/>
            <person name="Boltyanskaya Y."/>
            <person name="Zhilina T."/>
            <person name="Kolganova T."/>
            <person name="Lavrentjeva E."/>
            <person name="Kuznetsov B."/>
        </authorList>
    </citation>
    <scope>NUCLEOTIDE SEQUENCE</scope>
    <source>
        <strain evidence="1">Z-910T</strain>
    </source>
</reference>
<accession>A0AAU7VKG0</accession>
<protein>
    <submittedName>
        <fullName evidence="1">Uncharacterized protein</fullName>
    </submittedName>
</protein>
<sequence length="428" mass="49779">MRKIPPSLKEKLASKKYTKYKNTDPKIEVTISRPRSSIQDTTYFNTEIIREKEGISDIAVTPQRLAPLGRPTGIYEIHIDNGIAKTSKRAYPDKKGDGFINQFEVGKAKSVAIAFDGRWELNQRNLWNIKTYEKPYIFWVDNSGALYTQRWDAHNTKQKLAEGVKKVTAIRGWKSVAVPVHDHGVVAAYIKTDGKVYYRNYSEQEDNNFVWENERAVSEFAKKAQNINLFLTNDYRLGFIIEDENETISWAITKRNWAGMAISPEKIHVRPHTLNINFIPIDYLDLSALKETINIKPDKVNLKLLYASTDNSFMHIENMPDAEENWGKILIVRVKNELYNYKESDFEIEDNFNRKYYPESIEKIDKKTYKLTFTNFNDVGEEGVLRFRANETENGVGDVYEPFKQKFYPKNLVPESLPLPKVEEIYNE</sequence>